<dbReference type="InterPro" id="IPR057326">
    <property type="entry name" value="KR_dom"/>
</dbReference>
<organism evidence="4 5">
    <name type="scientific">Corallococcus exercitus</name>
    <dbReference type="NCBI Taxonomy" id="2316736"/>
    <lineage>
        <taxon>Bacteria</taxon>
        <taxon>Pseudomonadati</taxon>
        <taxon>Myxococcota</taxon>
        <taxon>Myxococcia</taxon>
        <taxon>Myxococcales</taxon>
        <taxon>Cystobacterineae</taxon>
        <taxon>Myxococcaceae</taxon>
        <taxon>Corallococcus</taxon>
    </lineage>
</organism>
<name>A0A7Y4NQZ5_9BACT</name>
<keyword evidence="5" id="KW-1185">Reference proteome</keyword>
<evidence type="ECO:0000313" key="4">
    <source>
        <dbReference type="EMBL" id="NOK33939.1"/>
    </source>
</evidence>
<evidence type="ECO:0000259" key="3">
    <source>
        <dbReference type="SMART" id="SM00822"/>
    </source>
</evidence>
<dbReference type="PANTHER" id="PTHR43477:SF1">
    <property type="entry name" value="DIHYDROANTICAPSIN 7-DEHYDROGENASE"/>
    <property type="match status" value="1"/>
</dbReference>
<reference evidence="4 5" key="1">
    <citation type="submission" date="2020-05" db="EMBL/GenBank/DDBJ databases">
        <authorList>
            <person name="Whitworth D."/>
        </authorList>
    </citation>
    <scope>NUCLEOTIDE SEQUENCE [LARGE SCALE GENOMIC DNA]</scope>
    <source>
        <strain evidence="4 5">AB043B</strain>
    </source>
</reference>
<protein>
    <submittedName>
        <fullName evidence="4">SDR family oxidoreductase</fullName>
    </submittedName>
</protein>
<feature type="domain" description="Ketoreductase" evidence="3">
    <location>
        <begin position="16"/>
        <end position="191"/>
    </location>
</feature>
<keyword evidence="2" id="KW-0560">Oxidoreductase</keyword>
<dbReference type="InterPro" id="IPR051122">
    <property type="entry name" value="SDR_DHRS6-like"/>
</dbReference>
<dbReference type="PANTHER" id="PTHR43477">
    <property type="entry name" value="DIHYDROANTICAPSIN 7-DEHYDROGENASE"/>
    <property type="match status" value="1"/>
</dbReference>
<sequence>MPVTTPVVDPKDAVAKKVIVVGGSSGIGRGVARAVLQRGGRVAIVGRSREKLDAAVADLGAGSDRLEAHVADVTQEAEVERLFEAVGPFGHLVTTVADVTYQPVRELDVTAVRRTLDSKLLSSLLLAKYAVRRMEEGGSLTLTSGIAAHRPAARGAVVAAVNGALEALARALAIELAPIRVNAVSPGWVDTPIWERVAGAAKQERLDAMAQRLPVGRVGRPDDIAQAVCFLMENGFTTGSVLHVDGGHRLV</sequence>
<dbReference type="NCBIfam" id="NF005449">
    <property type="entry name" value="PRK07041.1"/>
    <property type="match status" value="1"/>
</dbReference>
<evidence type="ECO:0000256" key="2">
    <source>
        <dbReference type="ARBA" id="ARBA00023002"/>
    </source>
</evidence>
<evidence type="ECO:0000256" key="1">
    <source>
        <dbReference type="ARBA" id="ARBA00006484"/>
    </source>
</evidence>
<dbReference type="SMART" id="SM00822">
    <property type="entry name" value="PKS_KR"/>
    <property type="match status" value="1"/>
</dbReference>
<dbReference type="InterPro" id="IPR036291">
    <property type="entry name" value="NAD(P)-bd_dom_sf"/>
</dbReference>
<dbReference type="EMBL" id="JABFJV010000052">
    <property type="protein sequence ID" value="NOK33939.1"/>
    <property type="molecule type" value="Genomic_DNA"/>
</dbReference>
<dbReference type="AlphaFoldDB" id="A0A7Y4NQZ5"/>
<comment type="similarity">
    <text evidence="1">Belongs to the short-chain dehydrogenases/reductases (SDR) family.</text>
</comment>
<dbReference type="Pfam" id="PF13561">
    <property type="entry name" value="adh_short_C2"/>
    <property type="match status" value="1"/>
</dbReference>
<dbReference type="SUPFAM" id="SSF51735">
    <property type="entry name" value="NAD(P)-binding Rossmann-fold domains"/>
    <property type="match status" value="1"/>
</dbReference>
<comment type="caution">
    <text evidence="4">The sequence shown here is derived from an EMBL/GenBank/DDBJ whole genome shotgun (WGS) entry which is preliminary data.</text>
</comment>
<dbReference type="GO" id="GO:0016491">
    <property type="term" value="F:oxidoreductase activity"/>
    <property type="evidence" value="ECO:0007669"/>
    <property type="project" value="UniProtKB-KW"/>
</dbReference>
<gene>
    <name evidence="4" type="ORF">HMI49_12090</name>
</gene>
<evidence type="ECO:0000313" key="5">
    <source>
        <dbReference type="Proteomes" id="UP000563426"/>
    </source>
</evidence>
<dbReference type="InterPro" id="IPR002347">
    <property type="entry name" value="SDR_fam"/>
</dbReference>
<dbReference type="Gene3D" id="3.40.50.720">
    <property type="entry name" value="NAD(P)-binding Rossmann-like Domain"/>
    <property type="match status" value="1"/>
</dbReference>
<accession>A0A7Y4NQZ5</accession>
<proteinExistence type="inferred from homology"/>
<dbReference type="Proteomes" id="UP000563426">
    <property type="component" value="Unassembled WGS sequence"/>
</dbReference>
<dbReference type="PRINTS" id="PR00081">
    <property type="entry name" value="GDHRDH"/>
</dbReference>